<protein>
    <recommendedName>
        <fullName evidence="4">EZH inhibitory protein</fullName>
    </recommendedName>
</protein>
<feature type="compositionally biased region" description="Low complexity" evidence="1">
    <location>
        <begin position="369"/>
        <end position="383"/>
    </location>
</feature>
<feature type="compositionally biased region" description="Low complexity" evidence="1">
    <location>
        <begin position="186"/>
        <end position="206"/>
    </location>
</feature>
<dbReference type="PANTHER" id="PTHR22467">
    <property type="entry name" value="EZH INHIBITORY PROTEIN-RELATED"/>
    <property type="match status" value="1"/>
</dbReference>
<proteinExistence type="predicted"/>
<feature type="region of interest" description="Disordered" evidence="1">
    <location>
        <begin position="415"/>
        <end position="500"/>
    </location>
</feature>
<evidence type="ECO:0008006" key="4">
    <source>
        <dbReference type="Google" id="ProtNLM"/>
    </source>
</evidence>
<name>A0ABN9A2S8_RANTA</name>
<feature type="compositionally biased region" description="Pro residues" evidence="1">
    <location>
        <begin position="490"/>
        <end position="500"/>
    </location>
</feature>
<feature type="region of interest" description="Disordered" evidence="1">
    <location>
        <begin position="137"/>
        <end position="388"/>
    </location>
</feature>
<reference evidence="2" key="1">
    <citation type="submission" date="2023-04" db="EMBL/GenBank/DDBJ databases">
        <authorList>
            <consortium name="ELIXIR-Norway"/>
        </authorList>
    </citation>
    <scope>NUCLEOTIDE SEQUENCE [LARGE SCALE GENOMIC DNA]</scope>
</reference>
<feature type="compositionally biased region" description="Low complexity" evidence="1">
    <location>
        <begin position="471"/>
        <end position="483"/>
    </location>
</feature>
<dbReference type="Proteomes" id="UP001176941">
    <property type="component" value="Chromosome X"/>
</dbReference>
<keyword evidence="3" id="KW-1185">Reference proteome</keyword>
<sequence>MATQSCLEKEQKPQSGEMPTGPNNEVASAPGDAHGAENTSPGALVPAVLTNPSLLGGGAVGGGAPHGGTAGSSFCNVATTAILLTGEEPGESSVEGVQGRGCPDFQGGESPHGELSCMVPRAGQGIQMEPARSGAAIGQASGGIDQHSTQIASPGKGCGRKRLSREEAAMAQKPPQCCLFPVAAMPPRSESLPPSSPRSQPSNSASLRNHASQLGPGPHLPSGAAVQHPAPQGSITPSGPVLCSQAARPGPTLPHRDRPASTPGPDLRGCPASTPGSARRRHRLGSTPGPDHRGLPVSVPGPARRSRPASVPGPARRGRPASSPGPDLRGRPASTPGPTRRRRRLGSTPGPNHRGRPASTPGPDDRRFSSQSSSSSLESEAPSVTPPRVWHAVRMRASSPSPPGRFFTFPRVYFENSSSSSSSDSPGSSDQSPPSSPTNLCDGRYPPSFARVCGQGSISTPRPSGVRRILLPELEALSPLSSEEPAEIRSPPPSPPPPML</sequence>
<evidence type="ECO:0000256" key="1">
    <source>
        <dbReference type="SAM" id="MobiDB-lite"/>
    </source>
</evidence>
<accession>A0ABN9A2S8</accession>
<dbReference type="EMBL" id="OX460343">
    <property type="protein sequence ID" value="CAI9180572.1"/>
    <property type="molecule type" value="Genomic_DNA"/>
</dbReference>
<feature type="compositionally biased region" description="Low complexity" evidence="1">
    <location>
        <begin position="417"/>
        <end position="433"/>
    </location>
</feature>
<evidence type="ECO:0000313" key="2">
    <source>
        <dbReference type="EMBL" id="CAI9180572.1"/>
    </source>
</evidence>
<evidence type="ECO:0000313" key="3">
    <source>
        <dbReference type="Proteomes" id="UP001176941"/>
    </source>
</evidence>
<dbReference type="PANTHER" id="PTHR22467:SF1">
    <property type="entry name" value="EZH INHIBITORY PROTEIN"/>
    <property type="match status" value="1"/>
</dbReference>
<dbReference type="InterPro" id="IPR052882">
    <property type="entry name" value="EZH_Inhibitor"/>
</dbReference>
<gene>
    <name evidence="2" type="ORF">MRATA1EN1_LOCUS29534</name>
</gene>
<feature type="region of interest" description="Disordered" evidence="1">
    <location>
        <begin position="1"/>
        <end position="47"/>
    </location>
</feature>
<organism evidence="2 3">
    <name type="scientific">Rangifer tarandus platyrhynchus</name>
    <name type="common">Svalbard reindeer</name>
    <dbReference type="NCBI Taxonomy" id="3082113"/>
    <lineage>
        <taxon>Eukaryota</taxon>
        <taxon>Metazoa</taxon>
        <taxon>Chordata</taxon>
        <taxon>Craniata</taxon>
        <taxon>Vertebrata</taxon>
        <taxon>Euteleostomi</taxon>
        <taxon>Mammalia</taxon>
        <taxon>Eutheria</taxon>
        <taxon>Laurasiatheria</taxon>
        <taxon>Artiodactyla</taxon>
        <taxon>Ruminantia</taxon>
        <taxon>Pecora</taxon>
        <taxon>Cervidae</taxon>
        <taxon>Odocoileinae</taxon>
        <taxon>Rangifer</taxon>
    </lineage>
</organism>